<dbReference type="EMBL" id="FQ790340">
    <property type="protein sequence ID" value="CCD51984.1"/>
    <property type="molecule type" value="Genomic_DNA"/>
</dbReference>
<name>G2YK36_BOTF4</name>
<dbReference type="InParanoid" id="G2YK36"/>
<reference evidence="2" key="1">
    <citation type="journal article" date="2011" name="PLoS Genet.">
        <title>Genomic analysis of the necrotrophic fungal pathogens Sclerotinia sclerotiorum and Botrytis cinerea.</title>
        <authorList>
            <person name="Amselem J."/>
            <person name="Cuomo C.A."/>
            <person name="van Kan J.A."/>
            <person name="Viaud M."/>
            <person name="Benito E.P."/>
            <person name="Couloux A."/>
            <person name="Coutinho P.M."/>
            <person name="de Vries R.P."/>
            <person name="Dyer P.S."/>
            <person name="Fillinger S."/>
            <person name="Fournier E."/>
            <person name="Gout L."/>
            <person name="Hahn M."/>
            <person name="Kohn L."/>
            <person name="Lapalu N."/>
            <person name="Plummer K.M."/>
            <person name="Pradier J.M."/>
            <person name="Quevillon E."/>
            <person name="Sharon A."/>
            <person name="Simon A."/>
            <person name="ten Have A."/>
            <person name="Tudzynski B."/>
            <person name="Tudzynski P."/>
            <person name="Wincker P."/>
            <person name="Andrew M."/>
            <person name="Anthouard V."/>
            <person name="Beever R.E."/>
            <person name="Beffa R."/>
            <person name="Benoit I."/>
            <person name="Bouzid O."/>
            <person name="Brault B."/>
            <person name="Chen Z."/>
            <person name="Choquer M."/>
            <person name="Collemare J."/>
            <person name="Cotton P."/>
            <person name="Danchin E.G."/>
            <person name="Da Silva C."/>
            <person name="Gautier A."/>
            <person name="Giraud C."/>
            <person name="Giraud T."/>
            <person name="Gonzalez C."/>
            <person name="Grossetete S."/>
            <person name="Guldener U."/>
            <person name="Henrissat B."/>
            <person name="Howlett B.J."/>
            <person name="Kodira C."/>
            <person name="Kretschmer M."/>
            <person name="Lappartient A."/>
            <person name="Leroch M."/>
            <person name="Levis C."/>
            <person name="Mauceli E."/>
            <person name="Neuveglise C."/>
            <person name="Oeser B."/>
            <person name="Pearson M."/>
            <person name="Poulain J."/>
            <person name="Poussereau N."/>
            <person name="Quesneville H."/>
            <person name="Rascle C."/>
            <person name="Schumacher J."/>
            <person name="Segurens B."/>
            <person name="Sexton A."/>
            <person name="Silva E."/>
            <person name="Sirven C."/>
            <person name="Soanes D.M."/>
            <person name="Talbot N.J."/>
            <person name="Templeton M."/>
            <person name="Yandava C."/>
            <person name="Yarden O."/>
            <person name="Zeng Q."/>
            <person name="Rollins J.A."/>
            <person name="Lebrun M.H."/>
            <person name="Dickman M."/>
        </authorList>
    </citation>
    <scope>NUCLEOTIDE SEQUENCE [LARGE SCALE GENOMIC DNA]</scope>
    <source>
        <strain evidence="2">T4</strain>
    </source>
</reference>
<sequence length="384" mass="42585">MKKPRERASNLRALLSGTEMPKTWKLISGPPDVVTTAILCAAARRTGGFSLSPLEERWLGVLSSFASDDEITQWGQIYMGNKETARFIDDKSILAVSVLQINNNKPDATKMLIKNAFAVMPELFTKPENTDVDISKFTNQDHSNNPKYTMAVVQSNTIVISFTNIGLRWEKKTGWTKGKFGSVDTGTVHHLNDVYLFEGPIQTNALTTRCEYRACHLEIWEYDSSGTASFAQMSDIMKNAAQEYIDAAIEANDNQDQWDEGASEGITLLALIGSFAPSFCLQRYHLTNHQGSSIAHAFSFLINLAINEDDHVQNRNSIFGKAALVNFTKPHPPNETSFIFQREGKAGGFEVWIKFYPLAGPTGTLQTATLYSERLADPPQTVSG</sequence>
<dbReference type="OrthoDB" id="10510087at2759"/>
<organism evidence="1 2">
    <name type="scientific">Botryotinia fuckeliana (strain T4)</name>
    <name type="common">Noble rot fungus</name>
    <name type="synonym">Botrytis cinerea</name>
    <dbReference type="NCBI Taxonomy" id="999810"/>
    <lineage>
        <taxon>Eukaryota</taxon>
        <taxon>Fungi</taxon>
        <taxon>Dikarya</taxon>
        <taxon>Ascomycota</taxon>
        <taxon>Pezizomycotina</taxon>
        <taxon>Leotiomycetes</taxon>
        <taxon>Helotiales</taxon>
        <taxon>Sclerotiniaceae</taxon>
        <taxon>Botrytis</taxon>
    </lineage>
</organism>
<gene>
    <name evidence="1" type="ORF">BofuT4_P081430.1</name>
</gene>
<dbReference type="HOGENOM" id="CLU_719593_0_0_1"/>
<evidence type="ECO:0000313" key="2">
    <source>
        <dbReference type="Proteomes" id="UP000008177"/>
    </source>
</evidence>
<dbReference type="Proteomes" id="UP000008177">
    <property type="component" value="Unplaced contigs"/>
</dbReference>
<accession>G2YK36</accession>
<evidence type="ECO:0000313" key="1">
    <source>
        <dbReference type="EMBL" id="CCD51984.1"/>
    </source>
</evidence>
<dbReference type="AlphaFoldDB" id="G2YK36"/>
<proteinExistence type="predicted"/>
<protein>
    <submittedName>
        <fullName evidence="1">Uncharacterized protein</fullName>
    </submittedName>
</protein>